<dbReference type="PANTHER" id="PTHR21248:SF23">
    <property type="entry name" value="CARDIOLIPIN SYNTHASE B"/>
    <property type="match status" value="1"/>
</dbReference>
<evidence type="ECO:0000256" key="5">
    <source>
        <dbReference type="ARBA" id="ARBA00023098"/>
    </source>
</evidence>
<dbReference type="OrthoDB" id="9762009at2"/>
<dbReference type="InterPro" id="IPR030872">
    <property type="entry name" value="Cardiolipin_synth_ClsB"/>
</dbReference>
<dbReference type="EC" id="2.7.8.-" evidence="9"/>
<dbReference type="PANTHER" id="PTHR21248">
    <property type="entry name" value="CARDIOLIPIN SYNTHASE"/>
    <property type="match status" value="1"/>
</dbReference>
<keyword evidence="1 9" id="KW-1003">Cell membrane</keyword>
<comment type="subcellular location">
    <subcellularLocation>
        <location evidence="9">Cell membrane</location>
        <topology evidence="9">Peripheral membrane protein</topology>
    </subcellularLocation>
</comment>
<dbReference type="PROSITE" id="PS50035">
    <property type="entry name" value="PLD"/>
    <property type="match status" value="2"/>
</dbReference>
<proteinExistence type="inferred from homology"/>
<dbReference type="InterPro" id="IPR025202">
    <property type="entry name" value="PLD-like_dom"/>
</dbReference>
<evidence type="ECO:0000256" key="6">
    <source>
        <dbReference type="ARBA" id="ARBA00023136"/>
    </source>
</evidence>
<keyword evidence="7 9" id="KW-0594">Phospholipid biosynthesis</keyword>
<dbReference type="SUPFAM" id="SSF56024">
    <property type="entry name" value="Phospholipase D/nuclease"/>
    <property type="match status" value="2"/>
</dbReference>
<dbReference type="EMBL" id="SACR01000005">
    <property type="protein sequence ID" value="RVU44359.1"/>
    <property type="molecule type" value="Genomic_DNA"/>
</dbReference>
<keyword evidence="4" id="KW-0677">Repeat</keyword>
<evidence type="ECO:0000259" key="10">
    <source>
        <dbReference type="PROSITE" id="PS50035"/>
    </source>
</evidence>
<keyword evidence="6 9" id="KW-0472">Membrane</keyword>
<evidence type="ECO:0000256" key="1">
    <source>
        <dbReference type="ARBA" id="ARBA00022475"/>
    </source>
</evidence>
<evidence type="ECO:0000313" key="12">
    <source>
        <dbReference type="Proteomes" id="UP000285575"/>
    </source>
</evidence>
<feature type="active site" evidence="9">
    <location>
        <position position="340"/>
    </location>
</feature>
<protein>
    <recommendedName>
        <fullName evidence="9">Cardiolipin synthase B</fullName>
        <shortName evidence="9">CL synthase</shortName>
        <ecNumber evidence="9">2.7.8.-</ecNumber>
    </recommendedName>
</protein>
<name>A0A437RC47_9BURK</name>
<accession>A0A437RC47</accession>
<evidence type="ECO:0000256" key="9">
    <source>
        <dbReference type="HAMAP-Rule" id="MF_01917"/>
    </source>
</evidence>
<feature type="active site" evidence="9">
    <location>
        <position position="136"/>
    </location>
</feature>
<feature type="active site" evidence="9">
    <location>
        <position position="131"/>
    </location>
</feature>
<comment type="catalytic activity">
    <reaction evidence="9">
        <text>2 a 1,2-diacyl-sn-glycero-3-phospho-(1'-sn-glycerol) = a cardiolipin + glycerol</text>
        <dbReference type="Rhea" id="RHEA:31451"/>
        <dbReference type="ChEBI" id="CHEBI:17754"/>
        <dbReference type="ChEBI" id="CHEBI:62237"/>
        <dbReference type="ChEBI" id="CHEBI:64716"/>
    </reaction>
</comment>
<sequence length="429" mass="47880">MPGLDLGRLRSWTVVPAPRFAGGNRVELLQGGDALFPRMRQAIAAAQREVWLATYIFHDDPAATALAVALKEAAGRGVAVHVVVDGFGSIKTLEGVRALFADSGVKLEVFRPLDRWYSWLQPGQLRRLHQKLCVCDDSTAFVGGINLIDDRHDMNHGWTDTPRLDYAVQVQGPLVAQVHATTRAMWARAHLWRDWRDEVRALARGGRPVKDAVSLVRQLRARSPEGQAAAAEAARDPAPMRAAFLVRDNLRQRRIIERSYVEAIRRAQHRVELAVPYFYPGRAFRRALRHAARRGVQVRLLLQGKVDYRIAALAARALYDELRANGVRIFEYTPAFLHAKVAVVDDDWATVGSSNIDPLSLLLNLEANVVVRDAEFAASLRASLERALALSLEVSGVPERTGWRRWLHRGAVAWAANLYLRVAGITGRY</sequence>
<evidence type="ECO:0000256" key="4">
    <source>
        <dbReference type="ARBA" id="ARBA00022737"/>
    </source>
</evidence>
<feature type="active site" evidence="9">
    <location>
        <position position="129"/>
    </location>
</feature>
<dbReference type="RefSeq" id="WP_128229906.1">
    <property type="nucleotide sequence ID" value="NZ_SACR01000005.1"/>
</dbReference>
<feature type="domain" description="PLD phosphodiesterase" evidence="10">
    <location>
        <begin position="124"/>
        <end position="151"/>
    </location>
</feature>
<gene>
    <name evidence="9 11" type="primary">clsB</name>
    <name evidence="11" type="ORF">EOE66_16910</name>
</gene>
<keyword evidence="5 9" id="KW-0443">Lipid metabolism</keyword>
<comment type="function">
    <text evidence="9">Catalyzes the phosphatidyl group transfer from one phosphatidylglycerol molecule to another to form cardiolipin (CL) (diphosphatidylglycerol) and glycerol.</text>
</comment>
<dbReference type="Pfam" id="PF13091">
    <property type="entry name" value="PLDc_2"/>
    <property type="match status" value="2"/>
</dbReference>
<dbReference type="GO" id="GO:0008808">
    <property type="term" value="F:cardiolipin synthase activity"/>
    <property type="evidence" value="ECO:0007669"/>
    <property type="project" value="InterPro"/>
</dbReference>
<dbReference type="Proteomes" id="UP000285575">
    <property type="component" value="Unassembled WGS sequence"/>
</dbReference>
<reference evidence="11 12" key="1">
    <citation type="submission" date="2019-01" db="EMBL/GenBank/DDBJ databases">
        <authorList>
            <person name="Chen W.-M."/>
        </authorList>
    </citation>
    <scope>NUCLEOTIDE SEQUENCE [LARGE SCALE GENOMIC DNA]</scope>
    <source>
        <strain evidence="11 12">KYPY4</strain>
    </source>
</reference>
<comment type="caution">
    <text evidence="11">The sequence shown here is derived from an EMBL/GenBank/DDBJ whole genome shotgun (WGS) entry which is preliminary data.</text>
</comment>
<feature type="active site" evidence="9">
    <location>
        <position position="345"/>
    </location>
</feature>
<dbReference type="SMART" id="SM00155">
    <property type="entry name" value="PLDc"/>
    <property type="match status" value="2"/>
</dbReference>
<dbReference type="HAMAP" id="MF_01917">
    <property type="entry name" value="Cardiolipin_synth_ClsB"/>
    <property type="match status" value="1"/>
</dbReference>
<dbReference type="GO" id="GO:0032049">
    <property type="term" value="P:cardiolipin biosynthetic process"/>
    <property type="evidence" value="ECO:0007669"/>
    <property type="project" value="InterPro"/>
</dbReference>
<evidence type="ECO:0000256" key="7">
    <source>
        <dbReference type="ARBA" id="ARBA00023209"/>
    </source>
</evidence>
<dbReference type="Gene3D" id="3.30.870.10">
    <property type="entry name" value="Endonuclease Chain A"/>
    <property type="match status" value="2"/>
</dbReference>
<keyword evidence="8 9" id="KW-1208">Phospholipid metabolism</keyword>
<evidence type="ECO:0000256" key="8">
    <source>
        <dbReference type="ARBA" id="ARBA00023264"/>
    </source>
</evidence>
<feature type="active site" evidence="9">
    <location>
        <position position="338"/>
    </location>
</feature>
<dbReference type="GO" id="GO:0005886">
    <property type="term" value="C:plasma membrane"/>
    <property type="evidence" value="ECO:0007669"/>
    <property type="project" value="UniProtKB-SubCell"/>
</dbReference>
<feature type="domain" description="PLD phosphodiesterase" evidence="10">
    <location>
        <begin position="333"/>
        <end position="360"/>
    </location>
</feature>
<keyword evidence="3 9" id="KW-0808">Transferase</keyword>
<evidence type="ECO:0000313" key="11">
    <source>
        <dbReference type="EMBL" id="RVU44359.1"/>
    </source>
</evidence>
<keyword evidence="2 9" id="KW-0444">Lipid biosynthesis</keyword>
<dbReference type="AlphaFoldDB" id="A0A437RC47"/>
<dbReference type="NCBIfam" id="NF008427">
    <property type="entry name" value="PRK11263.1"/>
    <property type="match status" value="1"/>
</dbReference>
<evidence type="ECO:0000256" key="3">
    <source>
        <dbReference type="ARBA" id="ARBA00022679"/>
    </source>
</evidence>
<dbReference type="CDD" id="cd09110">
    <property type="entry name" value="PLDc_CLS_1"/>
    <property type="match status" value="1"/>
</dbReference>
<organism evidence="11 12">
    <name type="scientific">Rubrivivax rivuli</name>
    <dbReference type="NCBI Taxonomy" id="1862385"/>
    <lineage>
        <taxon>Bacteria</taxon>
        <taxon>Pseudomonadati</taxon>
        <taxon>Pseudomonadota</taxon>
        <taxon>Betaproteobacteria</taxon>
        <taxon>Burkholderiales</taxon>
        <taxon>Sphaerotilaceae</taxon>
        <taxon>Rubrivivax</taxon>
    </lineage>
</organism>
<evidence type="ECO:0000256" key="2">
    <source>
        <dbReference type="ARBA" id="ARBA00022516"/>
    </source>
</evidence>
<comment type="similarity">
    <text evidence="9">Belongs to the phospholipase D family. Cardiolipin synthase subfamily. ClsB sub-subfamily.</text>
</comment>
<keyword evidence="12" id="KW-1185">Reference proteome</keyword>
<dbReference type="InterPro" id="IPR001736">
    <property type="entry name" value="PLipase_D/transphosphatidylase"/>
</dbReference>